<dbReference type="GO" id="GO:0004497">
    <property type="term" value="F:monooxygenase activity"/>
    <property type="evidence" value="ECO:0007669"/>
    <property type="project" value="InterPro"/>
</dbReference>
<dbReference type="FunFam" id="1.10.630.10:FF:000024">
    <property type="entry name" value="Allene oxide synthase, chloroplastic"/>
    <property type="match status" value="1"/>
</dbReference>
<proteinExistence type="inferred from homology"/>
<dbReference type="PRINTS" id="PR00465">
    <property type="entry name" value="EP450IV"/>
</dbReference>
<feature type="binding site" description="axial binding residue" evidence="6">
    <location>
        <position position="476"/>
    </location>
    <ligand>
        <name>heme</name>
        <dbReference type="ChEBI" id="CHEBI:30413"/>
    </ligand>
    <ligandPart>
        <name>Fe</name>
        <dbReference type="ChEBI" id="CHEBI:18248"/>
    </ligandPart>
</feature>
<dbReference type="Pfam" id="PF00067">
    <property type="entry name" value="p450"/>
    <property type="match status" value="1"/>
</dbReference>
<protein>
    <recommendedName>
        <fullName evidence="10">Hydroperoxide lyase</fullName>
    </recommendedName>
</protein>
<keyword evidence="2 6" id="KW-0349">Heme</keyword>
<reference evidence="8 9" key="1">
    <citation type="journal article" date="2021" name="bioRxiv">
        <title>The Gossypium anomalum genome as a resource for cotton improvement and evolutionary analysis of hybrid incompatibility.</title>
        <authorList>
            <person name="Grover C.E."/>
            <person name="Yuan D."/>
            <person name="Arick M.A."/>
            <person name="Miller E.R."/>
            <person name="Hu G."/>
            <person name="Peterson D.G."/>
            <person name="Wendel J.F."/>
            <person name="Udall J.A."/>
        </authorList>
    </citation>
    <scope>NUCLEOTIDE SEQUENCE [LARGE SCALE GENOMIC DNA]</scope>
    <source>
        <strain evidence="8">JFW-Udall</strain>
        <tissue evidence="8">Leaf</tissue>
    </source>
</reference>
<sequence length="638" mass="71424">MAMATATMMMSRMMNMPPSSSSSSSTPSSSSSPLATQSLSTPSSPSSSRQASSLPLRTIPGSYGWPLIGPISDRLDYFWFQGPDTFFRSRMEKHKSTVFRTNVPPSFPFFLRVNPNVIAIVDCKSFAHLFDMEIVEKKDVLVGDFMPSVGYTGNTRVCAYLDTSEPKHAQLKNFSLDTLKRSSKVWVAELQANLDKFFDTVESEISTNGTSSFFSHLQTFLFYFLSKSLLGADPALDPAVANSGPLTINLWLGLQLLPTVPVLAFQPLVEIFLHSYTYPSALVSGGYQKLYSFIEQHGKEVVQRGEQEFGLSASDTINNLIFTLGFNAFGGFSLFLPTLIGIIASDKTGLQARLRDEVKQVCGSSSSGLSFDSLKDMELVNSVVYETLRMNPPVQLQYARARKDFQLASHDSAFDIKKGELLCGYQPLAMRDSNVFDEPESFKPDRFVGKGKELLNYLFWSNGPQTGSPTESNKQCAGKDFVTMSASLIVARMFQRYNSISGDSGKITAIEKIAAENIYYIFSEQITDRTCHRALNNGKGKKERNTFSTNFLPIRPWWMPRVMPCQHVADFPKLQLLLASVLLSKVLQSAFRYPHLPLDHALHNLQNIHIQLSRNQPYQNINKIQNHQYHPEMKSFAR</sequence>
<keyword evidence="5" id="KW-0456">Lyase</keyword>
<evidence type="ECO:0000256" key="2">
    <source>
        <dbReference type="ARBA" id="ARBA00022617"/>
    </source>
</evidence>
<keyword evidence="4 6" id="KW-0408">Iron</keyword>
<dbReference type="GO" id="GO:0016829">
    <property type="term" value="F:lyase activity"/>
    <property type="evidence" value="ECO:0007669"/>
    <property type="project" value="UniProtKB-KW"/>
</dbReference>
<comment type="cofactor">
    <cofactor evidence="6">
        <name>heme</name>
        <dbReference type="ChEBI" id="CHEBI:30413"/>
    </cofactor>
</comment>
<dbReference type="PANTHER" id="PTHR24286">
    <property type="entry name" value="CYTOCHROME P450 26"/>
    <property type="match status" value="1"/>
</dbReference>
<evidence type="ECO:0000313" key="8">
    <source>
        <dbReference type="EMBL" id="KAG8477988.1"/>
    </source>
</evidence>
<dbReference type="InterPro" id="IPR002403">
    <property type="entry name" value="Cyt_P450_E_grp-IV"/>
</dbReference>
<evidence type="ECO:0000256" key="7">
    <source>
        <dbReference type="SAM" id="MobiDB-lite"/>
    </source>
</evidence>
<name>A0A8J5Y5J5_9ROSI</name>
<dbReference type="Gene3D" id="1.10.630.10">
    <property type="entry name" value="Cytochrome P450"/>
    <property type="match status" value="1"/>
</dbReference>
<dbReference type="GO" id="GO:0016125">
    <property type="term" value="P:sterol metabolic process"/>
    <property type="evidence" value="ECO:0007669"/>
    <property type="project" value="TreeGrafter"/>
</dbReference>
<dbReference type="SUPFAM" id="SSF48264">
    <property type="entry name" value="Cytochrome P450"/>
    <property type="match status" value="1"/>
</dbReference>
<evidence type="ECO:0000256" key="4">
    <source>
        <dbReference type="ARBA" id="ARBA00023004"/>
    </source>
</evidence>
<dbReference type="EMBL" id="JAHUZN010000011">
    <property type="protein sequence ID" value="KAG8477988.1"/>
    <property type="molecule type" value="Genomic_DNA"/>
</dbReference>
<keyword evidence="9" id="KW-1185">Reference proteome</keyword>
<organism evidence="8 9">
    <name type="scientific">Gossypium anomalum</name>
    <dbReference type="NCBI Taxonomy" id="47600"/>
    <lineage>
        <taxon>Eukaryota</taxon>
        <taxon>Viridiplantae</taxon>
        <taxon>Streptophyta</taxon>
        <taxon>Embryophyta</taxon>
        <taxon>Tracheophyta</taxon>
        <taxon>Spermatophyta</taxon>
        <taxon>Magnoliopsida</taxon>
        <taxon>eudicotyledons</taxon>
        <taxon>Gunneridae</taxon>
        <taxon>Pentapetalae</taxon>
        <taxon>rosids</taxon>
        <taxon>malvids</taxon>
        <taxon>Malvales</taxon>
        <taxon>Malvaceae</taxon>
        <taxon>Malvoideae</taxon>
        <taxon>Gossypium</taxon>
    </lineage>
</organism>
<evidence type="ECO:0000256" key="1">
    <source>
        <dbReference type="ARBA" id="ARBA00010617"/>
    </source>
</evidence>
<evidence type="ECO:0000256" key="6">
    <source>
        <dbReference type="PIRSR" id="PIRSR602403-1"/>
    </source>
</evidence>
<dbReference type="InterPro" id="IPR036396">
    <property type="entry name" value="Cyt_P450_sf"/>
</dbReference>
<comment type="similarity">
    <text evidence="1">Belongs to the cytochrome P450 family.</text>
</comment>
<evidence type="ECO:0000256" key="5">
    <source>
        <dbReference type="ARBA" id="ARBA00023239"/>
    </source>
</evidence>
<evidence type="ECO:0008006" key="10">
    <source>
        <dbReference type="Google" id="ProtNLM"/>
    </source>
</evidence>
<dbReference type="PANTHER" id="PTHR24286:SF49">
    <property type="entry name" value="INACTIVE LINOLENATE HYDROPEROXIDE LYASE-RELATED"/>
    <property type="match status" value="1"/>
</dbReference>
<feature type="region of interest" description="Disordered" evidence="7">
    <location>
        <begin position="13"/>
        <end position="53"/>
    </location>
</feature>
<keyword evidence="3 6" id="KW-0479">Metal-binding</keyword>
<dbReference type="InterPro" id="IPR001128">
    <property type="entry name" value="Cyt_P450"/>
</dbReference>
<gene>
    <name evidence="8" type="ORF">CXB51_027404</name>
</gene>
<evidence type="ECO:0000313" key="9">
    <source>
        <dbReference type="Proteomes" id="UP000701853"/>
    </source>
</evidence>
<dbReference type="GO" id="GO:0016705">
    <property type="term" value="F:oxidoreductase activity, acting on paired donors, with incorporation or reduction of molecular oxygen"/>
    <property type="evidence" value="ECO:0007669"/>
    <property type="project" value="InterPro"/>
</dbReference>
<evidence type="ECO:0000256" key="3">
    <source>
        <dbReference type="ARBA" id="ARBA00022723"/>
    </source>
</evidence>
<dbReference type="OrthoDB" id="2789670at2759"/>
<dbReference type="Proteomes" id="UP000701853">
    <property type="component" value="Chromosome 11"/>
</dbReference>
<comment type="caution">
    <text evidence="8">The sequence shown here is derived from an EMBL/GenBank/DDBJ whole genome shotgun (WGS) entry which is preliminary data.</text>
</comment>
<dbReference type="GO" id="GO:0005506">
    <property type="term" value="F:iron ion binding"/>
    <property type="evidence" value="ECO:0007669"/>
    <property type="project" value="InterPro"/>
</dbReference>
<dbReference type="AlphaFoldDB" id="A0A8J5Y5J5"/>
<dbReference type="GO" id="GO:0006631">
    <property type="term" value="P:fatty acid metabolic process"/>
    <property type="evidence" value="ECO:0007669"/>
    <property type="project" value="UniProtKB-ARBA"/>
</dbReference>
<dbReference type="CDD" id="cd11071">
    <property type="entry name" value="CYP74"/>
    <property type="match status" value="1"/>
</dbReference>
<dbReference type="GO" id="GO:0020037">
    <property type="term" value="F:heme binding"/>
    <property type="evidence" value="ECO:0007669"/>
    <property type="project" value="InterPro"/>
</dbReference>
<accession>A0A8J5Y5J5</accession>